<dbReference type="OrthoDB" id="10025028at2759"/>
<name>A0A6J2WAQ4_CHACN</name>
<keyword evidence="6" id="KW-0862">Zinc</keyword>
<feature type="compositionally biased region" description="Low complexity" evidence="8">
    <location>
        <begin position="25"/>
        <end position="37"/>
    </location>
</feature>
<feature type="compositionally biased region" description="Basic and acidic residues" evidence="8">
    <location>
        <begin position="1"/>
        <end position="11"/>
    </location>
</feature>
<evidence type="ECO:0000256" key="3">
    <source>
        <dbReference type="ARBA" id="ARBA00022723"/>
    </source>
</evidence>
<dbReference type="InterPro" id="IPR010507">
    <property type="entry name" value="Znf_MYM"/>
</dbReference>
<dbReference type="Proteomes" id="UP000504632">
    <property type="component" value="Chromosome 10"/>
</dbReference>
<keyword evidence="3" id="KW-0479">Metal-binding</keyword>
<dbReference type="InParanoid" id="A0A6J2WAQ4"/>
<feature type="domain" description="TRASH" evidence="9">
    <location>
        <begin position="337"/>
        <end position="373"/>
    </location>
</feature>
<feature type="region of interest" description="Disordered" evidence="8">
    <location>
        <begin position="1037"/>
        <end position="1065"/>
    </location>
</feature>
<dbReference type="SMART" id="SM00746">
    <property type="entry name" value="TRASH"/>
    <property type="match status" value="9"/>
</dbReference>
<dbReference type="InterPro" id="IPR051284">
    <property type="entry name" value="ZnF_MYMT-QRICH1"/>
</dbReference>
<evidence type="ECO:0000256" key="4">
    <source>
        <dbReference type="ARBA" id="ARBA00022737"/>
    </source>
</evidence>
<feature type="domain" description="TRASH" evidence="9">
    <location>
        <begin position="472"/>
        <end position="511"/>
    </location>
</feature>
<keyword evidence="4" id="KW-0677">Repeat</keyword>
<feature type="compositionally biased region" description="Basic and acidic residues" evidence="8">
    <location>
        <begin position="951"/>
        <end position="974"/>
    </location>
</feature>
<feature type="compositionally biased region" description="Basic residues" evidence="8">
    <location>
        <begin position="1037"/>
        <end position="1046"/>
    </location>
</feature>
<evidence type="ECO:0000256" key="2">
    <source>
        <dbReference type="ARBA" id="ARBA00022553"/>
    </source>
</evidence>
<gene>
    <name evidence="11" type="primary">zmym2</name>
</gene>
<evidence type="ECO:0000256" key="5">
    <source>
        <dbReference type="ARBA" id="ARBA00022771"/>
    </source>
</evidence>
<feature type="domain" description="TRASH" evidence="9">
    <location>
        <begin position="709"/>
        <end position="744"/>
    </location>
</feature>
<feature type="region of interest" description="Disordered" evidence="8">
    <location>
        <begin position="1"/>
        <end position="168"/>
    </location>
</feature>
<dbReference type="PANTHER" id="PTHR45736">
    <property type="entry name" value="ZINC FINGER MYM-TYPE PROTEIN"/>
    <property type="match status" value="1"/>
</dbReference>
<dbReference type="Pfam" id="PF25561">
    <property type="entry name" value="QRICH1"/>
    <property type="match status" value="1"/>
</dbReference>
<evidence type="ECO:0000256" key="8">
    <source>
        <dbReference type="SAM" id="MobiDB-lite"/>
    </source>
</evidence>
<dbReference type="PANTHER" id="PTHR45736:SF6">
    <property type="entry name" value="ZINC FINGER MYM-TYPE PROTEIN 2"/>
    <property type="match status" value="1"/>
</dbReference>
<dbReference type="SUPFAM" id="SSF57716">
    <property type="entry name" value="Glucocorticoid receptor-like (DNA-binding domain)"/>
    <property type="match status" value="1"/>
</dbReference>
<feature type="domain" description="TRASH" evidence="9">
    <location>
        <begin position="750"/>
        <end position="785"/>
    </location>
</feature>
<protein>
    <submittedName>
        <fullName evidence="11">Zinc finger MYM-type protein 2</fullName>
    </submittedName>
</protein>
<evidence type="ECO:0000256" key="1">
    <source>
        <dbReference type="ARBA" id="ARBA00022499"/>
    </source>
</evidence>
<accession>A0A6J2WAQ4</accession>
<feature type="compositionally biased region" description="Polar residues" evidence="8">
    <location>
        <begin position="247"/>
        <end position="303"/>
    </location>
</feature>
<feature type="region of interest" description="Disordered" evidence="8">
    <location>
        <begin position="1269"/>
        <end position="1301"/>
    </location>
</feature>
<keyword evidence="10" id="KW-1185">Reference proteome</keyword>
<keyword evidence="7" id="KW-0832">Ubl conjugation</keyword>
<keyword evidence="2" id="KW-0597">Phosphoprotein</keyword>
<dbReference type="GO" id="GO:0008270">
    <property type="term" value="F:zinc ion binding"/>
    <property type="evidence" value="ECO:0007669"/>
    <property type="project" value="UniProtKB-KW"/>
</dbReference>
<dbReference type="RefSeq" id="XP_030642430.1">
    <property type="nucleotide sequence ID" value="XM_030786570.1"/>
</dbReference>
<feature type="domain" description="TRASH" evidence="9">
    <location>
        <begin position="663"/>
        <end position="698"/>
    </location>
</feature>
<evidence type="ECO:0000256" key="6">
    <source>
        <dbReference type="ARBA" id="ARBA00022833"/>
    </source>
</evidence>
<dbReference type="Pfam" id="PF12012">
    <property type="entry name" value="DUF3504"/>
    <property type="match status" value="1"/>
</dbReference>
<evidence type="ECO:0000313" key="10">
    <source>
        <dbReference type="Proteomes" id="UP000504632"/>
    </source>
</evidence>
<evidence type="ECO:0000259" key="9">
    <source>
        <dbReference type="SMART" id="SM00746"/>
    </source>
</evidence>
<dbReference type="GeneID" id="115822659"/>
<evidence type="ECO:0000256" key="7">
    <source>
        <dbReference type="ARBA" id="ARBA00022843"/>
    </source>
</evidence>
<reference evidence="11" key="1">
    <citation type="submission" date="2025-08" db="UniProtKB">
        <authorList>
            <consortium name="RefSeq"/>
        </authorList>
    </citation>
    <scope>IDENTIFICATION</scope>
</reference>
<keyword evidence="1" id="KW-1017">Isopeptide bond</keyword>
<feature type="domain" description="TRASH" evidence="9">
    <location>
        <begin position="379"/>
        <end position="419"/>
    </location>
</feature>
<dbReference type="InterPro" id="IPR011017">
    <property type="entry name" value="TRASH_dom"/>
</dbReference>
<feature type="compositionally biased region" description="Low complexity" evidence="8">
    <location>
        <begin position="102"/>
        <end position="138"/>
    </location>
</feature>
<feature type="domain" description="TRASH" evidence="9">
    <location>
        <begin position="430"/>
        <end position="465"/>
    </location>
</feature>
<keyword evidence="5" id="KW-0863">Zinc-finger</keyword>
<organism evidence="10 11">
    <name type="scientific">Chanos chanos</name>
    <name type="common">Milkfish</name>
    <name type="synonym">Mugil chanos</name>
    <dbReference type="NCBI Taxonomy" id="29144"/>
    <lineage>
        <taxon>Eukaryota</taxon>
        <taxon>Metazoa</taxon>
        <taxon>Chordata</taxon>
        <taxon>Craniata</taxon>
        <taxon>Vertebrata</taxon>
        <taxon>Euteleostomi</taxon>
        <taxon>Actinopterygii</taxon>
        <taxon>Neopterygii</taxon>
        <taxon>Teleostei</taxon>
        <taxon>Ostariophysi</taxon>
        <taxon>Gonorynchiformes</taxon>
        <taxon>Chanidae</taxon>
        <taxon>Chanos</taxon>
    </lineage>
</organism>
<dbReference type="InterPro" id="IPR057926">
    <property type="entry name" value="QRICH1_dom"/>
</dbReference>
<dbReference type="InterPro" id="IPR021893">
    <property type="entry name" value="ZMYM2-like_C"/>
</dbReference>
<feature type="compositionally biased region" description="Pro residues" evidence="8">
    <location>
        <begin position="67"/>
        <end position="82"/>
    </location>
</feature>
<dbReference type="FunCoup" id="A0A6J2WAQ4">
    <property type="interactions" value="1005"/>
</dbReference>
<proteinExistence type="predicted"/>
<feature type="domain" description="TRASH" evidence="9">
    <location>
        <begin position="563"/>
        <end position="599"/>
    </location>
</feature>
<feature type="domain" description="TRASH" evidence="9">
    <location>
        <begin position="621"/>
        <end position="657"/>
    </location>
</feature>
<feature type="compositionally biased region" description="Acidic residues" evidence="8">
    <location>
        <begin position="981"/>
        <end position="1000"/>
    </location>
</feature>
<feature type="region of interest" description="Disordered" evidence="8">
    <location>
        <begin position="247"/>
        <end position="332"/>
    </location>
</feature>
<evidence type="ECO:0000313" key="11">
    <source>
        <dbReference type="RefSeq" id="XP_030642430.1"/>
    </source>
</evidence>
<sequence>MDGDLEARPELEANTATEEEEGPMETTSSTEQTPPTEAQDSEEAGAETTDLPKASEDNDDDVVLVDGPPPPSQGEAQPPPISDTPTPAEAPLAKATDCTEPGTTATAGTASSKALSPPSAAAGTPPSASTASKSQSEPIVIDDEEDSEQRGSSSSEVRGSLSSTEPDSEIKIASVTTLGAASSAAVATATAAATTLTPCVQEDMNLMITSVTSLKGAGTVGVGAGDTEGGANGLQISSTFSLNPEAQQNLSQNQGSVGRPSPTFNPGRVNSATQPVQNGETGTHQRSASWISQSASFPRNQKQPGVDTPSPAASLPKPPGQSPSGSQQPPRTMKVTCANCRKPLKKGQTAYQRKGSSHLFCSTTCLSAFSHKPAPKKNCTMCKKDITSMKGTIVAQVDSSESFQEFCSTGCLGAYENKQNPPKTQVKTKCTVCGKLTEIRHEVSFKNVTHKICSDSCFNRYRMANGLIMNCCEQCGNYLPSRASANHFLLIDGQQKRFCCQNCVRDYKQTHGKMTACTGCKVMCRSFDVTHCIGPSGAMEPYCSTACMSKTKITAAQNAEPSCHFCKRNALPQYQATLPEGKVLTFCSSQCVTKFQSATIQTSANGQVPTSSASNNIQLKCNYCRGSFSLKPEILEWEDKVYQFCSKTCCEDYKKLHCIVTFCEYCQEEKTLHETVKFSGVKRPFCSEGCKLLYKQDFARRLGLKCVTCNHCSQMCKKSVTKQIDNVSRDFCSEACAKKFHEWYYKAARCDCCKVQGNLTESVQWRAEMKHFCDQQCLLRFYCQQNEPNMATQKGPENTALGFGGHTQGTKMTGPVSYAGGGMLKDVKNKAVLCKPLTMTKATYCKPHMQSKLLQTEEGELEGLVKKEYVPVPIPVPVYVPVPMNLYAQATPTPITMPVPVPVPVFLPTTLQNAEQIIKSISELKSKVPSDPLEADLLAMAEMIAEDDEEKPNCSDVKCENAKSGGVKRERGRSESGSSSSEEEEDEEEEKYEPDLDLEADLPLATDPVPALEGLDAEMGFTLPPVLAEEKVEMPRLRTRRKGQKRRVVEEETTPAASPCPDPPPVDNSFPFSSRYGLNAWRRWAASSAAQAADSKGKDNSKQAPARLKASLLSLKSTELNQALSRFVKEVRRPNGERYAPDSILYLCLGIQKHLQDKGRSDDLFNDSHYHKFGEELNKVLKGWQPSVLPDGALWGRVEEKCLWSSKQLGEQSPSVLLRSLVYLNTKHFGLRTVEQHLRLSFGNVYGPCAAGPNSHETTVCIRVPSISQDQPVQTGSKRRRKEDESSQNYDLEEGSGTSTHCPVKKHECRLYELYLSKCPESVRQRTDLFYVKPDSSASSDSPLWFTSGPLEKSVLERLLTQVLLVRDIYRENHQEEEGTEREAH</sequence>
<dbReference type="Pfam" id="PF06467">
    <property type="entry name" value="zf-FCS"/>
    <property type="match status" value="8"/>
</dbReference>
<feature type="compositionally biased region" description="Low complexity" evidence="8">
    <location>
        <begin position="150"/>
        <end position="165"/>
    </location>
</feature>
<feature type="region of interest" description="Disordered" evidence="8">
    <location>
        <begin position="948"/>
        <end position="1000"/>
    </location>
</feature>
<dbReference type="CTD" id="7750"/>